<proteinExistence type="predicted"/>
<protein>
    <recommendedName>
        <fullName evidence="4">Fimbrial protein</fullName>
    </recommendedName>
</protein>
<name>A0ABM6YZ61_9VIBR</name>
<sequence>MNTYAIATAISAMALSFSGIVNAEPNHDASCDGTYSVEIDNMPQKPLASKPNALWFQGHVTLDRELITCVRHVEISAKSGWQHVLNGPNGKVTSTVLNEQKKSLNRNASGNFVLPVGGSQRVPFWIHVPQGKVMDPGFYKGDFEFIANGDLTSERNHFQSLDYTLPAFVRARIEAPNNAWISVAGTSVSVDMGNLTKQNTRKIDVYVLSNATVRLEVESINNGHLVNTQKASHKIPYTTFLQGRKLELDTPTILNTRKGKQTRFNMAFQNQAVPGAAAGQYEDEMTISLIAY</sequence>
<accession>A0ABM6YZ61</accession>
<evidence type="ECO:0000256" key="1">
    <source>
        <dbReference type="SAM" id="SignalP"/>
    </source>
</evidence>
<gene>
    <name evidence="2" type="ORF">D1115_20155</name>
</gene>
<feature type="chain" id="PRO_5047005160" description="Fimbrial protein" evidence="1">
    <location>
        <begin position="24"/>
        <end position="292"/>
    </location>
</feature>
<reference evidence="2 3" key="1">
    <citation type="submission" date="2018-08" db="EMBL/GenBank/DDBJ databases">
        <title>Genomic taxonomy of the Vibrionaceae family.</title>
        <authorList>
            <person name="Gomez-Gil B."/>
            <person name="Tanaka M."/>
            <person name="Sawabe T."/>
            <person name="Enciso-Ibarra K."/>
        </authorList>
    </citation>
    <scope>NUCLEOTIDE SEQUENCE [LARGE SCALE GENOMIC DNA]</scope>
    <source>
        <strain evidence="2 3">CAIM 1831</strain>
    </source>
</reference>
<keyword evidence="3" id="KW-1185">Reference proteome</keyword>
<keyword evidence="1" id="KW-0732">Signal</keyword>
<evidence type="ECO:0000313" key="3">
    <source>
        <dbReference type="Proteomes" id="UP000262832"/>
    </source>
</evidence>
<feature type="signal peptide" evidence="1">
    <location>
        <begin position="1"/>
        <end position="23"/>
    </location>
</feature>
<evidence type="ECO:0000313" key="2">
    <source>
        <dbReference type="EMBL" id="AXY03206.1"/>
    </source>
</evidence>
<dbReference type="EMBL" id="CP032094">
    <property type="protein sequence ID" value="AXY03206.1"/>
    <property type="molecule type" value="Genomic_DNA"/>
</dbReference>
<organism evidence="2 3">
    <name type="scientific">Vibrio alfacsensis</name>
    <dbReference type="NCBI Taxonomy" id="1074311"/>
    <lineage>
        <taxon>Bacteria</taxon>
        <taxon>Pseudomonadati</taxon>
        <taxon>Pseudomonadota</taxon>
        <taxon>Gammaproteobacteria</taxon>
        <taxon>Vibrionales</taxon>
        <taxon>Vibrionaceae</taxon>
        <taxon>Vibrio</taxon>
    </lineage>
</organism>
<evidence type="ECO:0008006" key="4">
    <source>
        <dbReference type="Google" id="ProtNLM"/>
    </source>
</evidence>
<dbReference type="Proteomes" id="UP000262832">
    <property type="component" value="Chromosome II"/>
</dbReference>